<dbReference type="Proteomes" id="UP001465153">
    <property type="component" value="Unassembled WGS sequence"/>
</dbReference>
<dbReference type="EMBL" id="BAABWN010000019">
    <property type="protein sequence ID" value="GAA6170100.1"/>
    <property type="molecule type" value="Genomic_DNA"/>
</dbReference>
<dbReference type="SUPFAM" id="SSF53167">
    <property type="entry name" value="Purine and uridine phosphorylases"/>
    <property type="match status" value="1"/>
</dbReference>
<dbReference type="InterPro" id="IPR009486">
    <property type="entry name" value="Pur_nuclsid_perm"/>
</dbReference>
<proteinExistence type="predicted"/>
<evidence type="ECO:0000313" key="3">
    <source>
        <dbReference type="Proteomes" id="UP001465153"/>
    </source>
</evidence>
<evidence type="ECO:0000256" key="1">
    <source>
        <dbReference type="SAM" id="SignalP"/>
    </source>
</evidence>
<name>A0ABQ0AEM0_9GAMM</name>
<dbReference type="Pfam" id="PF06516">
    <property type="entry name" value="NUP"/>
    <property type="match status" value="1"/>
</dbReference>
<dbReference type="PANTHER" id="PTHR38643:SF1">
    <property type="entry name" value="PURINE NUCLEOSIDE PERMEASE C285.05-RELATED"/>
    <property type="match status" value="1"/>
</dbReference>
<keyword evidence="1" id="KW-0732">Signal</keyword>
<reference evidence="2 3" key="1">
    <citation type="submission" date="2024-04" db="EMBL/GenBank/DDBJ databases">
        <title>Draft genome sequence of Sessilibacter corallicola NBRC 116591.</title>
        <authorList>
            <person name="Miyakawa T."/>
            <person name="Kusuya Y."/>
            <person name="Miura T."/>
        </authorList>
    </citation>
    <scope>NUCLEOTIDE SEQUENCE [LARGE SCALE GENOMIC DNA]</scope>
    <source>
        <strain evidence="2 3">KU-00831-HH</strain>
    </source>
</reference>
<dbReference type="PANTHER" id="PTHR38643">
    <property type="entry name" value="PURINE NUCLEOSIDE PERMEASE C285.05-RELATED"/>
    <property type="match status" value="1"/>
</dbReference>
<feature type="signal peptide" evidence="1">
    <location>
        <begin position="1"/>
        <end position="30"/>
    </location>
</feature>
<gene>
    <name evidence="2" type="ORF">NBRC116591_39130</name>
</gene>
<feature type="chain" id="PRO_5046104180" description="Purine nucleoside permease" evidence="1">
    <location>
        <begin position="31"/>
        <end position="368"/>
    </location>
</feature>
<evidence type="ECO:0000313" key="2">
    <source>
        <dbReference type="EMBL" id="GAA6170100.1"/>
    </source>
</evidence>
<comment type="caution">
    <text evidence="2">The sequence shown here is derived from an EMBL/GenBank/DDBJ whole genome shotgun (WGS) entry which is preliminary data.</text>
</comment>
<keyword evidence="3" id="KW-1185">Reference proteome</keyword>
<sequence length="368" mass="40289">MNKVKKGKRVKLALHLLLLNLVVASPNLLAESTPIKVNVFIASMFEIGDNTGDKAGEFQYWYNSYFNAEKADQKQYQIPVVGAEKEVYCNSNGICGAVLGMGKVASASSMQAILLNERFDFSDAYFIFSGVAGTPPSKGTIGDVSIGTYVVDYDLGHRWASDEVKSGAPLFTPRNGYEAIRCYKMPEHLVSFAKKATEKMILADSPDAKAYRLRYPDKEARRAPKIIYGSHFTGDTFFHGPGLSNEAQYMSELYRVDDYVITEMEASGLMQVLVRHGFADKAISLRAAVNFDQGHPKESTLAHLDPAPGETAGGFDQALQNMHAVGLELINGLAKKPSALEVSLKKATATTDDSCTVDTELLIQPKDY</sequence>
<dbReference type="Gene3D" id="3.40.50.1580">
    <property type="entry name" value="Nucleoside phosphorylase domain"/>
    <property type="match status" value="1"/>
</dbReference>
<accession>A0ABQ0AEM0</accession>
<evidence type="ECO:0008006" key="4">
    <source>
        <dbReference type="Google" id="ProtNLM"/>
    </source>
</evidence>
<organism evidence="2 3">
    <name type="scientific">Sessilibacter corallicola</name>
    <dbReference type="NCBI Taxonomy" id="2904075"/>
    <lineage>
        <taxon>Bacteria</taxon>
        <taxon>Pseudomonadati</taxon>
        <taxon>Pseudomonadota</taxon>
        <taxon>Gammaproteobacteria</taxon>
        <taxon>Cellvibrionales</taxon>
        <taxon>Cellvibrionaceae</taxon>
        <taxon>Sessilibacter</taxon>
    </lineage>
</organism>
<protein>
    <recommendedName>
        <fullName evidence="4">Purine nucleoside permease</fullName>
    </recommendedName>
</protein>
<dbReference type="InterPro" id="IPR035994">
    <property type="entry name" value="Nucleoside_phosphorylase_sf"/>
</dbReference>